<feature type="compositionally biased region" description="Low complexity" evidence="1">
    <location>
        <begin position="127"/>
        <end position="142"/>
    </location>
</feature>
<evidence type="ECO:0000313" key="3">
    <source>
        <dbReference type="EMBL" id="MEI2680961.1"/>
    </source>
</evidence>
<gene>
    <name evidence="3" type="ORF">V8N49_04745</name>
</gene>
<sequence>MKYWLSGALSLLLASSAWAQDYQIVQSRSLKLDIWIDNVKSNSPQSWCARELPLRIVANGKKDPALLNDFLPRVASLLQSQCASLSQIHWQMNDSAGAKLAQGSASKAQEWVPVVTPEAPAAPAVAAATPPAEVAPTAPAAEDLSPPADTTPWMQFSLMDGCHFRTWWRGGSQTSALFVPAKGGVSCGADGWLSGSGQITLVGHGASKSQRMSFLQGFPVAGLNNRAPAHALQILTVNNQRMVLSDEKQPGSWMVVPYAPELNGFQARGELVVQISAQDAADKALLQKRLNEIRNLWSPYLSNSTDLTIKLVDALHPQLQDPAAGAFSTLH</sequence>
<dbReference type="RefSeq" id="WP_336202503.1">
    <property type="nucleotide sequence ID" value="NZ_JBANEI010000002.1"/>
</dbReference>
<protein>
    <submittedName>
        <fullName evidence="3">Uncharacterized protein</fullName>
    </submittedName>
</protein>
<dbReference type="Proteomes" id="UP001306592">
    <property type="component" value="Unassembled WGS sequence"/>
</dbReference>
<keyword evidence="2" id="KW-0732">Signal</keyword>
<feature type="chain" id="PRO_5046512812" evidence="2">
    <location>
        <begin position="20"/>
        <end position="331"/>
    </location>
</feature>
<feature type="signal peptide" evidence="2">
    <location>
        <begin position="1"/>
        <end position="19"/>
    </location>
</feature>
<keyword evidence="4" id="KW-1185">Reference proteome</keyword>
<feature type="region of interest" description="Disordered" evidence="1">
    <location>
        <begin position="127"/>
        <end position="146"/>
    </location>
</feature>
<reference evidence="3 4" key="1">
    <citation type="submission" date="2024-02" db="EMBL/GenBank/DDBJ databases">
        <title>First report Erwinia aphidicola in onion in Chile.</title>
        <authorList>
            <person name="Valenzuela M."/>
            <person name="Pena M."/>
            <person name="Dutta B."/>
        </authorList>
    </citation>
    <scope>NUCLEOTIDE SEQUENCE [LARGE SCALE GENOMIC DNA]</scope>
    <source>
        <strain evidence="3 4">QCJ3A</strain>
    </source>
</reference>
<organism evidence="3 4">
    <name type="scientific">Erwinia aphidicola</name>
    <dbReference type="NCBI Taxonomy" id="68334"/>
    <lineage>
        <taxon>Bacteria</taxon>
        <taxon>Pseudomonadati</taxon>
        <taxon>Pseudomonadota</taxon>
        <taxon>Gammaproteobacteria</taxon>
        <taxon>Enterobacterales</taxon>
        <taxon>Erwiniaceae</taxon>
        <taxon>Erwinia</taxon>
    </lineage>
</organism>
<dbReference type="EMBL" id="JBANEI010000002">
    <property type="protein sequence ID" value="MEI2680961.1"/>
    <property type="molecule type" value="Genomic_DNA"/>
</dbReference>
<evidence type="ECO:0000256" key="2">
    <source>
        <dbReference type="SAM" id="SignalP"/>
    </source>
</evidence>
<evidence type="ECO:0000256" key="1">
    <source>
        <dbReference type="SAM" id="MobiDB-lite"/>
    </source>
</evidence>
<comment type="caution">
    <text evidence="3">The sequence shown here is derived from an EMBL/GenBank/DDBJ whole genome shotgun (WGS) entry which is preliminary data.</text>
</comment>
<proteinExistence type="predicted"/>
<evidence type="ECO:0000313" key="4">
    <source>
        <dbReference type="Proteomes" id="UP001306592"/>
    </source>
</evidence>
<name>A0ABU8DCC5_ERWAP</name>
<accession>A0ABU8DCC5</accession>